<dbReference type="PANTHER" id="PTHR24348:SF22">
    <property type="entry name" value="NON-SPECIFIC SERINE_THREONINE PROTEIN KINASE"/>
    <property type="match status" value="1"/>
</dbReference>
<dbReference type="Pfam" id="PF00069">
    <property type="entry name" value="Pkinase"/>
    <property type="match status" value="1"/>
</dbReference>
<proteinExistence type="predicted"/>
<dbReference type="GO" id="GO:0000045">
    <property type="term" value="P:autophagosome assembly"/>
    <property type="evidence" value="ECO:0007669"/>
    <property type="project" value="TreeGrafter"/>
</dbReference>
<protein>
    <recommendedName>
        <fullName evidence="6">Protein kinase domain-containing protein</fullName>
    </recommendedName>
</protein>
<evidence type="ECO:0000256" key="4">
    <source>
        <dbReference type="ARBA" id="ARBA00022840"/>
    </source>
</evidence>
<evidence type="ECO:0000259" key="6">
    <source>
        <dbReference type="PROSITE" id="PS50011"/>
    </source>
</evidence>
<comment type="caution">
    <text evidence="7">The sequence shown here is derived from an EMBL/GenBank/DDBJ whole genome shotgun (WGS) entry which is preliminary data.</text>
</comment>
<evidence type="ECO:0000256" key="2">
    <source>
        <dbReference type="ARBA" id="ARBA00022741"/>
    </source>
</evidence>
<dbReference type="GO" id="GO:0010506">
    <property type="term" value="P:regulation of autophagy"/>
    <property type="evidence" value="ECO:0007669"/>
    <property type="project" value="InterPro"/>
</dbReference>
<dbReference type="EMBL" id="CAJJDO010000069">
    <property type="protein sequence ID" value="CAD8178478.1"/>
    <property type="molecule type" value="Genomic_DNA"/>
</dbReference>
<dbReference type="PANTHER" id="PTHR24348">
    <property type="entry name" value="SERINE/THREONINE-PROTEIN KINASE UNC-51-RELATED"/>
    <property type="match status" value="1"/>
</dbReference>
<reference evidence="7" key="1">
    <citation type="submission" date="2021-01" db="EMBL/GenBank/DDBJ databases">
        <authorList>
            <consortium name="Genoscope - CEA"/>
            <person name="William W."/>
        </authorList>
    </citation>
    <scope>NUCLEOTIDE SEQUENCE</scope>
</reference>
<dbReference type="FunFam" id="1.10.510.10:FF:000771">
    <property type="entry name" value="Uncharacterized protein"/>
    <property type="match status" value="1"/>
</dbReference>
<organism evidence="7 8">
    <name type="scientific">Paramecium pentaurelia</name>
    <dbReference type="NCBI Taxonomy" id="43138"/>
    <lineage>
        <taxon>Eukaryota</taxon>
        <taxon>Sar</taxon>
        <taxon>Alveolata</taxon>
        <taxon>Ciliophora</taxon>
        <taxon>Intramacronucleata</taxon>
        <taxon>Oligohymenophorea</taxon>
        <taxon>Peniculida</taxon>
        <taxon>Parameciidae</taxon>
        <taxon>Paramecium</taxon>
    </lineage>
</organism>
<dbReference type="PROSITE" id="PS00108">
    <property type="entry name" value="PROTEIN_KINASE_ST"/>
    <property type="match status" value="1"/>
</dbReference>
<feature type="binding site" evidence="5">
    <location>
        <position position="46"/>
    </location>
    <ligand>
        <name>ATP</name>
        <dbReference type="ChEBI" id="CHEBI:30616"/>
    </ligand>
</feature>
<dbReference type="Proteomes" id="UP000689195">
    <property type="component" value="Unassembled WGS sequence"/>
</dbReference>
<dbReference type="GO" id="GO:0016020">
    <property type="term" value="C:membrane"/>
    <property type="evidence" value="ECO:0007669"/>
    <property type="project" value="TreeGrafter"/>
</dbReference>
<dbReference type="GO" id="GO:0005524">
    <property type="term" value="F:ATP binding"/>
    <property type="evidence" value="ECO:0007669"/>
    <property type="project" value="UniProtKB-UniRule"/>
</dbReference>
<dbReference type="SMART" id="SM00220">
    <property type="entry name" value="S_TKc"/>
    <property type="match status" value="1"/>
</dbReference>
<dbReference type="OrthoDB" id="289350at2759"/>
<dbReference type="PROSITE" id="PS00107">
    <property type="entry name" value="PROTEIN_KINASE_ATP"/>
    <property type="match status" value="1"/>
</dbReference>
<accession>A0A8S1VKI7</accession>
<keyword evidence="4 5" id="KW-0067">ATP-binding</keyword>
<evidence type="ECO:0000256" key="1">
    <source>
        <dbReference type="ARBA" id="ARBA00022679"/>
    </source>
</evidence>
<keyword evidence="8" id="KW-1185">Reference proteome</keyword>
<keyword evidence="1" id="KW-0808">Transferase</keyword>
<evidence type="ECO:0000256" key="3">
    <source>
        <dbReference type="ARBA" id="ARBA00022777"/>
    </source>
</evidence>
<dbReference type="InterPro" id="IPR000719">
    <property type="entry name" value="Prot_kinase_dom"/>
</dbReference>
<evidence type="ECO:0000313" key="8">
    <source>
        <dbReference type="Proteomes" id="UP000689195"/>
    </source>
</evidence>
<dbReference type="InterPro" id="IPR008271">
    <property type="entry name" value="Ser/Thr_kinase_AS"/>
</dbReference>
<dbReference type="GO" id="GO:0005829">
    <property type="term" value="C:cytosol"/>
    <property type="evidence" value="ECO:0007669"/>
    <property type="project" value="TreeGrafter"/>
</dbReference>
<feature type="domain" description="Protein kinase" evidence="6">
    <location>
        <begin position="17"/>
        <end position="283"/>
    </location>
</feature>
<name>A0A8S1VKI7_9CILI</name>
<dbReference type="InterPro" id="IPR045269">
    <property type="entry name" value="Atg1-like"/>
</dbReference>
<dbReference type="GO" id="GO:0004674">
    <property type="term" value="F:protein serine/threonine kinase activity"/>
    <property type="evidence" value="ECO:0007669"/>
    <property type="project" value="InterPro"/>
</dbReference>
<dbReference type="InterPro" id="IPR017441">
    <property type="entry name" value="Protein_kinase_ATP_BS"/>
</dbReference>
<gene>
    <name evidence="7" type="ORF">PPENT_87.1.T0690217</name>
</gene>
<dbReference type="GO" id="GO:0000407">
    <property type="term" value="C:phagophore assembly site"/>
    <property type="evidence" value="ECO:0007669"/>
    <property type="project" value="TreeGrafter"/>
</dbReference>
<keyword evidence="3" id="KW-0418">Kinase</keyword>
<evidence type="ECO:0000256" key="5">
    <source>
        <dbReference type="PROSITE-ProRule" id="PRU10141"/>
    </source>
</evidence>
<evidence type="ECO:0000313" key="7">
    <source>
        <dbReference type="EMBL" id="CAD8178478.1"/>
    </source>
</evidence>
<dbReference type="GO" id="GO:0005776">
    <property type="term" value="C:autophagosome"/>
    <property type="evidence" value="ECO:0007669"/>
    <property type="project" value="TreeGrafter"/>
</dbReference>
<dbReference type="PROSITE" id="PS50011">
    <property type="entry name" value="PROTEIN_KINASE_DOM"/>
    <property type="match status" value="1"/>
</dbReference>
<sequence>MNTQNEPKIKQIGDYIFDFNKEIGSGYSSKVYLGEHINTKQKVAIKIISSQTYTTPIQKSLLKNEISILLRIDHPHLMKVYEVSQSANNTYIVTEFCNGGNLEQQMKKTEFSVPSVLSILRQISLGIQALHQKKIIHRDLKPANILIHDNIYKLADFGFALIEDQFESIIKKFNVGTPLYMAPEILSNNLYSEKSDIWALGIMSYELIFNSIPPYKADIRIFHDNILKKCQKLDHQYQGVVKQLLFGMLQIEPNARENINQIISYLSQKEIENVSPRIQQPFIKLSYNFVQSNPNSPLSTPKQQPTMQSQRQMYQKKVQSHNKAQTFEQIKFLSPNKLLEEQIKCNLVSDFNLNEDHPKLISHTSSKKHNNDNHEQMVQCSTQCSFSTNNNNNNNNNNNIIKNNEKQKKLRFKIQQQQLPAIVLPTYNFCIFLENIIKSMDCSTEQKQKCNFLFRKLLAIKAKAFYSFAPQTIKEQLNQWINQLNNYYDKVQYILNFTMDNTFQIFFNTLLEDQGKLLSMYLISLLNQIILKEQNSDFDTLIDILQDNIKHQNDPFLFARKWVHNQQS</sequence>
<keyword evidence="2 5" id="KW-0547">Nucleotide-binding</keyword>
<dbReference type="AlphaFoldDB" id="A0A8S1VKI7"/>